<accession>X0W5E0</accession>
<proteinExistence type="predicted"/>
<keyword evidence="1" id="KW-0812">Transmembrane</keyword>
<keyword evidence="1" id="KW-1133">Transmembrane helix</keyword>
<sequence length="46" mass="5162">MITFLSADGLLSSIISLVLNYFIKITIKRVLMEDYIKSNLEDGVAL</sequence>
<evidence type="ECO:0000313" key="2">
    <source>
        <dbReference type="EMBL" id="GAG25780.1"/>
    </source>
</evidence>
<gene>
    <name evidence="2" type="ORF">S01H1_55506</name>
</gene>
<dbReference type="AlphaFoldDB" id="X0W5E0"/>
<evidence type="ECO:0000256" key="1">
    <source>
        <dbReference type="SAM" id="Phobius"/>
    </source>
</evidence>
<protein>
    <submittedName>
        <fullName evidence="2">Uncharacterized protein</fullName>
    </submittedName>
</protein>
<comment type="caution">
    <text evidence="2">The sequence shown here is derived from an EMBL/GenBank/DDBJ whole genome shotgun (WGS) entry which is preliminary data.</text>
</comment>
<organism evidence="2">
    <name type="scientific">marine sediment metagenome</name>
    <dbReference type="NCBI Taxonomy" id="412755"/>
    <lineage>
        <taxon>unclassified sequences</taxon>
        <taxon>metagenomes</taxon>
        <taxon>ecological metagenomes</taxon>
    </lineage>
</organism>
<reference evidence="2" key="1">
    <citation type="journal article" date="2014" name="Front. Microbiol.">
        <title>High frequency of phylogenetically diverse reductive dehalogenase-homologous genes in deep subseafloor sedimentary metagenomes.</title>
        <authorList>
            <person name="Kawai M."/>
            <person name="Futagami T."/>
            <person name="Toyoda A."/>
            <person name="Takaki Y."/>
            <person name="Nishi S."/>
            <person name="Hori S."/>
            <person name="Arai W."/>
            <person name="Tsubouchi T."/>
            <person name="Morono Y."/>
            <person name="Uchiyama I."/>
            <person name="Ito T."/>
            <person name="Fujiyama A."/>
            <person name="Inagaki F."/>
            <person name="Takami H."/>
        </authorList>
    </citation>
    <scope>NUCLEOTIDE SEQUENCE</scope>
    <source>
        <strain evidence="2">Expedition CK06-06</strain>
    </source>
</reference>
<keyword evidence="1" id="KW-0472">Membrane</keyword>
<dbReference type="EMBL" id="BARS01036086">
    <property type="protein sequence ID" value="GAG25780.1"/>
    <property type="molecule type" value="Genomic_DNA"/>
</dbReference>
<name>X0W5E0_9ZZZZ</name>
<feature type="transmembrane region" description="Helical" evidence="1">
    <location>
        <begin position="6"/>
        <end position="23"/>
    </location>
</feature>
<feature type="non-terminal residue" evidence="2">
    <location>
        <position position="46"/>
    </location>
</feature>